<accession>A0ACB9RL75</accession>
<dbReference type="Proteomes" id="UP001057402">
    <property type="component" value="Chromosome 3"/>
</dbReference>
<proteinExistence type="predicted"/>
<name>A0ACB9RL75_9MYRT</name>
<protein>
    <submittedName>
        <fullName evidence="1">Uncharacterized protein</fullName>
    </submittedName>
</protein>
<organism evidence="1 2">
    <name type="scientific">Melastoma candidum</name>
    <dbReference type="NCBI Taxonomy" id="119954"/>
    <lineage>
        <taxon>Eukaryota</taxon>
        <taxon>Viridiplantae</taxon>
        <taxon>Streptophyta</taxon>
        <taxon>Embryophyta</taxon>
        <taxon>Tracheophyta</taxon>
        <taxon>Spermatophyta</taxon>
        <taxon>Magnoliopsida</taxon>
        <taxon>eudicotyledons</taxon>
        <taxon>Gunneridae</taxon>
        <taxon>Pentapetalae</taxon>
        <taxon>rosids</taxon>
        <taxon>malvids</taxon>
        <taxon>Myrtales</taxon>
        <taxon>Melastomataceae</taxon>
        <taxon>Melastomatoideae</taxon>
        <taxon>Melastomateae</taxon>
        <taxon>Melastoma</taxon>
    </lineage>
</organism>
<gene>
    <name evidence="1" type="ORF">MLD38_005917</name>
</gene>
<reference evidence="2" key="1">
    <citation type="journal article" date="2023" name="Front. Plant Sci.">
        <title>Chromosomal-level genome assembly of Melastoma candidum provides insights into trichome evolution.</title>
        <authorList>
            <person name="Zhong Y."/>
            <person name="Wu W."/>
            <person name="Sun C."/>
            <person name="Zou P."/>
            <person name="Liu Y."/>
            <person name="Dai S."/>
            <person name="Zhou R."/>
        </authorList>
    </citation>
    <scope>NUCLEOTIDE SEQUENCE [LARGE SCALE GENOMIC DNA]</scope>
</reference>
<comment type="caution">
    <text evidence="1">The sequence shown here is derived from an EMBL/GenBank/DDBJ whole genome shotgun (WGS) entry which is preliminary data.</text>
</comment>
<dbReference type="EMBL" id="CM042882">
    <property type="protein sequence ID" value="KAI4379645.1"/>
    <property type="molecule type" value="Genomic_DNA"/>
</dbReference>
<sequence>MWGRSSPYGKRVTDPLCEDTTLRTAIPVRQRVAVFIWRLATGEPLRLVSKRFGLGISTCHKLVLEVCLAIRTVLMPKYLQWPNEDSIRTVKDEFESVSVIPNVVGSMYKTHIPIIAPKISVSAYFNKRHTERNQKTSYSITLQGVVDPKGVFTDVCIGWPGSMPDNAVLKKSALYQRASGDLLKGEWIVGNSGYPLLDWVLVPYTQQHLTCTQHAFNEKIGEVQKVAREAFARLKGRWSCLQKRTEVKLQDLPVVLGACCVLHNICEMRGEEMDKRN</sequence>
<evidence type="ECO:0000313" key="2">
    <source>
        <dbReference type="Proteomes" id="UP001057402"/>
    </source>
</evidence>
<keyword evidence="2" id="KW-1185">Reference proteome</keyword>
<evidence type="ECO:0000313" key="1">
    <source>
        <dbReference type="EMBL" id="KAI4379645.1"/>
    </source>
</evidence>